<dbReference type="PANTHER" id="PTHR30026:SF20">
    <property type="entry name" value="OUTER MEMBRANE PROTEIN TOLC"/>
    <property type="match status" value="1"/>
</dbReference>
<proteinExistence type="inferred from homology"/>
<comment type="subcellular location">
    <subcellularLocation>
        <location evidence="1">Cell outer membrane</location>
    </subcellularLocation>
</comment>
<dbReference type="GO" id="GO:1990281">
    <property type="term" value="C:efflux pump complex"/>
    <property type="evidence" value="ECO:0007669"/>
    <property type="project" value="TreeGrafter"/>
</dbReference>
<dbReference type="HOGENOM" id="CLU_594371_0_0_0"/>
<sequence>MQRNRTNQTAHKNLLAAIVCAAGLFTIPLSGRAQEASQISLTLPQAIDLALKQNRTLRLAGLSIDDMEHKKEVTRSAYFPHISNDSKVTHITELAGVEIPRGAFGVPSATGAIPAKTLFIDQGAATSYTSGTQLTQPLTQMFKIHESNRAATADIDTAKLQFTEAENGIALKVRKLYFDLLVAQLKLQAASSEVTASELKSRENMDAVEKGRALDVAILEGRANVLEAKQTVLTQSLAIHTLVLSFDDLLGLPLSAKPQLDPDTSIQPLSVPSREDCLHIAREQSPAILIARQAVLKAKAGLGAAKDAYIPDVTGLARYSYQSGVPLLVHNFGTFGFNLTYDLFDGGRRNAEIKDARTLLAQAQTNLDKTLDEVDIEVESAYDRVEQSESLVRVIEEALGVRTEAARLADRQYEQSVSLASSQAEAHAKLASTKASLLEAMLSLSLAKGDLKRTIGQMPR</sequence>
<evidence type="ECO:0000256" key="3">
    <source>
        <dbReference type="ARBA" id="ARBA00022448"/>
    </source>
</evidence>
<dbReference type="Pfam" id="PF02321">
    <property type="entry name" value="OEP"/>
    <property type="match status" value="2"/>
</dbReference>
<keyword evidence="9" id="KW-1185">Reference proteome</keyword>
<dbReference type="RefSeq" id="WP_013568267.1">
    <property type="nucleotide sequence ID" value="NC_014963.1"/>
</dbReference>
<evidence type="ECO:0000256" key="4">
    <source>
        <dbReference type="ARBA" id="ARBA00022452"/>
    </source>
</evidence>
<dbReference type="PANTHER" id="PTHR30026">
    <property type="entry name" value="OUTER MEMBRANE PROTEIN TOLC"/>
    <property type="match status" value="1"/>
</dbReference>
<accession>E8V443</accession>
<reference evidence="8 9" key="1">
    <citation type="journal article" date="2012" name="Stand. Genomic Sci.">
        <title>Complete genome sequence of Terriglobus saanensis type strain SP1PR4(T), an Acidobacteria from tundra soil.</title>
        <authorList>
            <person name="Rawat S.R."/>
            <person name="Mannisto M.K."/>
            <person name="Starovoytov V."/>
            <person name="Goodwin L."/>
            <person name="Nolan M."/>
            <person name="Hauser L."/>
            <person name="Land M."/>
            <person name="Davenport K.W."/>
            <person name="Woyke T."/>
            <person name="Haggblom M.M."/>
        </authorList>
    </citation>
    <scope>NUCLEOTIDE SEQUENCE</scope>
    <source>
        <strain evidence="9">ATCC BAA-1853 / DSM 23119 / SP1PR4</strain>
    </source>
</reference>
<dbReference type="GO" id="GO:0009279">
    <property type="term" value="C:cell outer membrane"/>
    <property type="evidence" value="ECO:0007669"/>
    <property type="project" value="UniProtKB-SubCell"/>
</dbReference>
<dbReference type="eggNOG" id="COG1538">
    <property type="taxonomic scope" value="Bacteria"/>
</dbReference>
<evidence type="ECO:0000313" key="8">
    <source>
        <dbReference type="EMBL" id="ADV82534.1"/>
    </source>
</evidence>
<dbReference type="AlphaFoldDB" id="E8V443"/>
<keyword evidence="7" id="KW-0998">Cell outer membrane</keyword>
<dbReference type="EMBL" id="CP002467">
    <property type="protein sequence ID" value="ADV82534.1"/>
    <property type="molecule type" value="Genomic_DNA"/>
</dbReference>
<evidence type="ECO:0000256" key="5">
    <source>
        <dbReference type="ARBA" id="ARBA00022692"/>
    </source>
</evidence>
<evidence type="ECO:0000313" key="9">
    <source>
        <dbReference type="Proteomes" id="UP000006844"/>
    </source>
</evidence>
<evidence type="ECO:0000256" key="7">
    <source>
        <dbReference type="ARBA" id="ARBA00023237"/>
    </source>
</evidence>
<dbReference type="Gene3D" id="1.20.1600.10">
    <property type="entry name" value="Outer membrane efflux proteins (OEP)"/>
    <property type="match status" value="1"/>
</dbReference>
<comment type="similarity">
    <text evidence="2">Belongs to the outer membrane factor (OMF) (TC 1.B.17) family.</text>
</comment>
<dbReference type="GO" id="GO:0015288">
    <property type="term" value="F:porin activity"/>
    <property type="evidence" value="ECO:0007669"/>
    <property type="project" value="TreeGrafter"/>
</dbReference>
<evidence type="ECO:0000256" key="1">
    <source>
        <dbReference type="ARBA" id="ARBA00004442"/>
    </source>
</evidence>
<dbReference type="KEGG" id="tsa:AciPR4_1727"/>
<dbReference type="OrthoDB" id="108961at2"/>
<organism evidence="8 9">
    <name type="scientific">Terriglobus saanensis (strain ATCC BAA-1853 / DSM 23119 / SP1PR4)</name>
    <dbReference type="NCBI Taxonomy" id="401053"/>
    <lineage>
        <taxon>Bacteria</taxon>
        <taxon>Pseudomonadati</taxon>
        <taxon>Acidobacteriota</taxon>
        <taxon>Terriglobia</taxon>
        <taxon>Terriglobales</taxon>
        <taxon>Acidobacteriaceae</taxon>
        <taxon>Terriglobus</taxon>
    </lineage>
</organism>
<dbReference type="GO" id="GO:0015562">
    <property type="term" value="F:efflux transmembrane transporter activity"/>
    <property type="evidence" value="ECO:0007669"/>
    <property type="project" value="InterPro"/>
</dbReference>
<dbReference type="SUPFAM" id="SSF56954">
    <property type="entry name" value="Outer membrane efflux proteins (OEP)"/>
    <property type="match status" value="1"/>
</dbReference>
<evidence type="ECO:0000256" key="6">
    <source>
        <dbReference type="ARBA" id="ARBA00023136"/>
    </source>
</evidence>
<dbReference type="InterPro" id="IPR051906">
    <property type="entry name" value="TolC-like"/>
</dbReference>
<dbReference type="Proteomes" id="UP000006844">
    <property type="component" value="Chromosome"/>
</dbReference>
<gene>
    <name evidence="8" type="ordered locus">AciPR4_1727</name>
</gene>
<keyword evidence="3" id="KW-0813">Transport</keyword>
<evidence type="ECO:0000256" key="2">
    <source>
        <dbReference type="ARBA" id="ARBA00007613"/>
    </source>
</evidence>
<keyword evidence="6" id="KW-0472">Membrane</keyword>
<protein>
    <submittedName>
        <fullName evidence="8">Outer membrane efflux protein</fullName>
    </submittedName>
</protein>
<dbReference type="STRING" id="401053.AciPR4_1727"/>
<dbReference type="InterPro" id="IPR003423">
    <property type="entry name" value="OMP_efflux"/>
</dbReference>
<name>E8V443_TERSS</name>
<keyword evidence="5" id="KW-0812">Transmembrane</keyword>
<keyword evidence="4" id="KW-1134">Transmembrane beta strand</keyword>